<organism evidence="2 3">
    <name type="scientific">Tahibacter soli</name>
    <dbReference type="NCBI Taxonomy" id="2983605"/>
    <lineage>
        <taxon>Bacteria</taxon>
        <taxon>Pseudomonadati</taxon>
        <taxon>Pseudomonadota</taxon>
        <taxon>Gammaproteobacteria</taxon>
        <taxon>Lysobacterales</taxon>
        <taxon>Rhodanobacteraceae</taxon>
        <taxon>Tahibacter</taxon>
    </lineage>
</organism>
<accession>A0A9X3YH50</accession>
<dbReference type="PROSITE" id="PS51257">
    <property type="entry name" value="PROKAR_LIPOPROTEIN"/>
    <property type="match status" value="1"/>
</dbReference>
<dbReference type="AlphaFoldDB" id="A0A9X3YH50"/>
<feature type="signal peptide" evidence="1">
    <location>
        <begin position="1"/>
        <end position="20"/>
    </location>
</feature>
<feature type="chain" id="PRO_5040968393" evidence="1">
    <location>
        <begin position="21"/>
        <end position="166"/>
    </location>
</feature>
<proteinExistence type="predicted"/>
<dbReference type="GO" id="GO:0019867">
    <property type="term" value="C:outer membrane"/>
    <property type="evidence" value="ECO:0007669"/>
    <property type="project" value="InterPro"/>
</dbReference>
<protein>
    <submittedName>
        <fullName evidence="2">Slp family lipoprotein</fullName>
    </submittedName>
</protein>
<keyword evidence="1" id="KW-0732">Signal</keyword>
<sequence length="166" mass="17698">MNTTARLAAALSCLALAACATTGPVLMPASPPVAAMPHEVAATPENYADQTVLWGGMILAVSNLADSTEVTVLGYPLDRAQRPVPRAATQGRFILVLPGYAERHDYPDGLFVTATGSLAGTRVGRVQDSEYVYPLVRAEHVHRWPAGYQFDQPTWRVGVGVGIGIR</sequence>
<evidence type="ECO:0000313" key="3">
    <source>
        <dbReference type="Proteomes" id="UP001139971"/>
    </source>
</evidence>
<dbReference type="Proteomes" id="UP001139971">
    <property type="component" value="Unassembled WGS sequence"/>
</dbReference>
<reference evidence="2" key="1">
    <citation type="submission" date="2023-02" db="EMBL/GenBank/DDBJ databases">
        <title>Tahibacter soli sp. nov. isolated from soil.</title>
        <authorList>
            <person name="Baek J.H."/>
            <person name="Lee J.K."/>
            <person name="Choi D.G."/>
            <person name="Jeon C.O."/>
        </authorList>
    </citation>
    <scope>NUCLEOTIDE SEQUENCE</scope>
    <source>
        <strain evidence="2">BL</strain>
    </source>
</reference>
<dbReference type="Pfam" id="PF03843">
    <property type="entry name" value="Slp"/>
    <property type="match status" value="1"/>
</dbReference>
<evidence type="ECO:0000256" key="1">
    <source>
        <dbReference type="SAM" id="SignalP"/>
    </source>
</evidence>
<evidence type="ECO:0000313" key="2">
    <source>
        <dbReference type="EMBL" id="MDC8012171.1"/>
    </source>
</evidence>
<gene>
    <name evidence="2" type="ORF">OD750_006380</name>
</gene>
<dbReference type="InterPro" id="IPR004658">
    <property type="entry name" value="OMP_Slp"/>
</dbReference>
<keyword evidence="2" id="KW-0449">Lipoprotein</keyword>
<dbReference type="PANTHER" id="PTHR37530">
    <property type="entry name" value="OUTER MEMBRANE PROTEIN SLP"/>
    <property type="match status" value="1"/>
</dbReference>
<name>A0A9X3YH50_9GAMM</name>
<keyword evidence="3" id="KW-1185">Reference proteome</keyword>
<dbReference type="PANTHER" id="PTHR37530:SF1">
    <property type="entry name" value="OUTER MEMBRANE PROTEIN SLP"/>
    <property type="match status" value="1"/>
</dbReference>
<dbReference type="EMBL" id="JAOVZO020000003">
    <property type="protein sequence ID" value="MDC8012171.1"/>
    <property type="molecule type" value="Genomic_DNA"/>
</dbReference>
<dbReference type="RefSeq" id="WP_263543423.1">
    <property type="nucleotide sequence ID" value="NZ_JAOVZO020000003.1"/>
</dbReference>
<comment type="caution">
    <text evidence="2">The sequence shown here is derived from an EMBL/GenBank/DDBJ whole genome shotgun (WGS) entry which is preliminary data.</text>
</comment>